<dbReference type="OrthoDB" id="1663315at2"/>
<dbReference type="InterPro" id="IPR028157">
    <property type="entry name" value="PELOTA_dom"/>
</dbReference>
<dbReference type="RefSeq" id="WP_136641230.1">
    <property type="nucleotide sequence ID" value="NZ_QYRT01000007.1"/>
</dbReference>
<evidence type="ECO:0000313" key="3">
    <source>
        <dbReference type="EMBL" id="TIH39002.1"/>
    </source>
</evidence>
<accession>A0A4T2C604</accession>
<protein>
    <submittedName>
        <fullName evidence="3">Uncharacterized protein</fullName>
    </submittedName>
</protein>
<organism evidence="3 4">
    <name type="scientific">Subtercola vilae</name>
    <dbReference type="NCBI Taxonomy" id="2056433"/>
    <lineage>
        <taxon>Bacteria</taxon>
        <taxon>Bacillati</taxon>
        <taxon>Actinomycetota</taxon>
        <taxon>Actinomycetes</taxon>
        <taxon>Micrococcales</taxon>
        <taxon>Microbacteriaceae</taxon>
        <taxon>Subtercola</taxon>
    </lineage>
</organism>
<feature type="domain" description="PELOTA RNA-binding" evidence="2">
    <location>
        <begin position="303"/>
        <end position="382"/>
    </location>
</feature>
<dbReference type="AlphaFoldDB" id="A0A4T2C604"/>
<keyword evidence="4" id="KW-1185">Reference proteome</keyword>
<dbReference type="InterPro" id="IPR048336">
    <property type="entry name" value="StiP-like"/>
</dbReference>
<dbReference type="EMBL" id="QYRT01000007">
    <property type="protein sequence ID" value="TIH39002.1"/>
    <property type="molecule type" value="Genomic_DNA"/>
</dbReference>
<dbReference type="Proteomes" id="UP000306192">
    <property type="component" value="Unassembled WGS sequence"/>
</dbReference>
<evidence type="ECO:0000313" key="4">
    <source>
        <dbReference type="Proteomes" id="UP000306192"/>
    </source>
</evidence>
<feature type="domain" description="Cysteine protease StiP N-terminal" evidence="1">
    <location>
        <begin position="20"/>
        <end position="269"/>
    </location>
</feature>
<comment type="caution">
    <text evidence="3">The sequence shown here is derived from an EMBL/GenBank/DDBJ whole genome shotgun (WGS) entry which is preliminary data.</text>
</comment>
<proteinExistence type="predicted"/>
<evidence type="ECO:0000259" key="2">
    <source>
        <dbReference type="Pfam" id="PF15608"/>
    </source>
</evidence>
<dbReference type="Pfam" id="PF11202">
    <property type="entry name" value="StiP"/>
    <property type="match status" value="1"/>
</dbReference>
<dbReference type="PIRSF" id="PIRSF020979">
    <property type="entry name" value="UCP020979"/>
    <property type="match status" value="1"/>
</dbReference>
<dbReference type="Pfam" id="PF15608">
    <property type="entry name" value="PELOTA_1"/>
    <property type="match status" value="1"/>
</dbReference>
<sequence length="392" mass="41666">MTSATPAPPLPVPLTGPAFGSYSADDVVWLLKDLGDARLEAPAAEREQSIQSGKTNYAETLPVEYVPSPEYQQLYEEALLRSARRLAVAVGVVTELVLEARDGQPVLVSLARAGTPIGILIKRWAARMHGADLPHYTMSIVRGVGLDQNALRYLRAHHNPAQVMFLDGWTGKGAIARELSAALELFAVTDGATFGTELAVLADPGHCVEIYGTRDDFLIPSACLNSTVSGLVSRTVFNRELIGENDFHGAKFYDGLRDNDVSDAFLDAVCAEFGAAGVAEEVAAGVRAAGGYAATGERPTPSWAGWAAVEQISARYGIDNINLVKPGVGETTRVLLRRVPWKVLVRSGAQNDIAHVLLLAAQRGVPVEEVADLPYSCVGLINPLASGTGADL</sequence>
<gene>
    <name evidence="3" type="ORF">D4765_05400</name>
</gene>
<evidence type="ECO:0000259" key="1">
    <source>
        <dbReference type="Pfam" id="PF11202"/>
    </source>
</evidence>
<dbReference type="InterPro" id="IPR011215">
    <property type="entry name" value="StiP_N"/>
</dbReference>
<reference evidence="3 4" key="1">
    <citation type="journal article" date="2019" name="Microorganisms">
        <title>Systematic Affiliation and Genome Analysis of Subtercola vilae DB165(T) with Particular Emphasis on Cold Adaptation of an Isolate from a High-Altitude Cold Volcano Lake.</title>
        <authorList>
            <person name="Villalobos A.S."/>
            <person name="Wiese J."/>
            <person name="Imhoff J.F."/>
            <person name="Dorador C."/>
            <person name="Keller A."/>
            <person name="Hentschel U."/>
        </authorList>
    </citation>
    <scope>NUCLEOTIDE SEQUENCE [LARGE SCALE GENOMIC DNA]</scope>
    <source>
        <strain evidence="3 4">DB165</strain>
    </source>
</reference>
<name>A0A4T2C604_9MICO</name>